<sequence length="766" mass="83843">MSTMADDDYDQFSAASQISSILLNSVQSIDSAKEAHDAPILTTVLGASRILHHLKSRAISFCSEDAMGASDDNVITKIDAHNCSKNENDHSLNESLTLLTCDAIAAKDALHELVHRVNLSRKQSKKSSGHAWKALEFVASPTLSADSEANELSTALALLAVGLALSMNSADASTTKMIAGAILPGEWKHRFNQSEKFQKSDGDHSERAANVHAMAHSMARATTLGLLRLASDKSVQSANGNHNIDLQIVAKIENAFSVGTFGRTLNAGKEDEVLSKAAAGLVASVLNGNNGDADFAHDIGHAPLISNDIIAPVLSIISNIRPWSFVRVEGLVKLACSMDLWHSAELLCDAAIDTVLSSLPTSTTQNGLKPRGEEMGSFLADSLISSLPRNSIAHLAAGVIIDVAFDNRLYRRADVFASEYYFFGGPERFAEARYLHACDTIDKLIKKRKVQIIDKQIERVDEMVARVREDSRRCGYQTRWHGEGGATETMSVRIREFSFRRLRASNMHAAATRLAKLWDMHYDHDPFQMMEELEKRRLTYLQWDDEECPGCSTSADESGPLPLPELISNPDDLLIQFPLLGGGGGGTVGFDCEFHESIPFVALLQLSTTKNTLLIDIPALTLTKDGCDALRITVGKMFTRSSDAQRVIGFACKEDIKRLRASPCVGADHWFPQDEYPYVEDLRSIIAEVTPRLGGGLGLQHFGLSRACEAFLGKQLDKAEQCSDWATRPLSPEQREYAALDAWACAAIHSKITTKTEQIRMKEGSE</sequence>
<dbReference type="InterPro" id="IPR002562">
    <property type="entry name" value="3'-5'_exonuclease_dom"/>
</dbReference>
<proteinExistence type="predicted"/>
<accession>A0ABD3QNW9</accession>
<dbReference type="SUPFAM" id="SSF53098">
    <property type="entry name" value="Ribonuclease H-like"/>
    <property type="match status" value="1"/>
</dbReference>
<keyword evidence="3" id="KW-1185">Reference proteome</keyword>
<dbReference type="AlphaFoldDB" id="A0ABD3QNW9"/>
<dbReference type="InterPro" id="IPR036397">
    <property type="entry name" value="RNaseH_sf"/>
</dbReference>
<dbReference type="Proteomes" id="UP001530315">
    <property type="component" value="Unassembled WGS sequence"/>
</dbReference>
<name>A0ABD3QNW9_9STRA</name>
<gene>
    <name evidence="2" type="ORF">ACHAW5_009418</name>
</gene>
<comment type="caution">
    <text evidence="2">The sequence shown here is derived from an EMBL/GenBank/DDBJ whole genome shotgun (WGS) entry which is preliminary data.</text>
</comment>
<dbReference type="Pfam" id="PF01612">
    <property type="entry name" value="DNA_pol_A_exo1"/>
    <property type="match status" value="1"/>
</dbReference>
<evidence type="ECO:0000313" key="3">
    <source>
        <dbReference type="Proteomes" id="UP001530315"/>
    </source>
</evidence>
<protein>
    <recommendedName>
        <fullName evidence="1">3'-5' exonuclease domain-containing protein</fullName>
    </recommendedName>
</protein>
<evidence type="ECO:0000259" key="1">
    <source>
        <dbReference type="Pfam" id="PF01612"/>
    </source>
</evidence>
<dbReference type="PANTHER" id="PTHR47765">
    <property type="entry name" value="3'-5' EXONUCLEASE DOMAIN-CONTAINING PROTEIN"/>
    <property type="match status" value="1"/>
</dbReference>
<organism evidence="2 3">
    <name type="scientific">Stephanodiscus triporus</name>
    <dbReference type="NCBI Taxonomy" id="2934178"/>
    <lineage>
        <taxon>Eukaryota</taxon>
        <taxon>Sar</taxon>
        <taxon>Stramenopiles</taxon>
        <taxon>Ochrophyta</taxon>
        <taxon>Bacillariophyta</taxon>
        <taxon>Coscinodiscophyceae</taxon>
        <taxon>Thalassiosirophycidae</taxon>
        <taxon>Stephanodiscales</taxon>
        <taxon>Stephanodiscaceae</taxon>
        <taxon>Stephanodiscus</taxon>
    </lineage>
</organism>
<dbReference type="InterPro" id="IPR012337">
    <property type="entry name" value="RNaseH-like_sf"/>
</dbReference>
<dbReference type="PANTHER" id="PTHR47765:SF2">
    <property type="entry name" value="EXONUCLEASE MUT-7 HOMOLOG"/>
    <property type="match status" value="1"/>
</dbReference>
<feature type="domain" description="3'-5' exonuclease" evidence="1">
    <location>
        <begin position="587"/>
        <end position="756"/>
    </location>
</feature>
<dbReference type="EMBL" id="JALLAZ020000166">
    <property type="protein sequence ID" value="KAL3802013.1"/>
    <property type="molecule type" value="Genomic_DNA"/>
</dbReference>
<reference evidence="2 3" key="1">
    <citation type="submission" date="2024-10" db="EMBL/GenBank/DDBJ databases">
        <title>Updated reference genomes for cyclostephanoid diatoms.</title>
        <authorList>
            <person name="Roberts W.R."/>
            <person name="Alverson A.J."/>
        </authorList>
    </citation>
    <scope>NUCLEOTIDE SEQUENCE [LARGE SCALE GENOMIC DNA]</scope>
    <source>
        <strain evidence="2 3">AJA276-08</strain>
    </source>
</reference>
<evidence type="ECO:0000313" key="2">
    <source>
        <dbReference type="EMBL" id="KAL3802013.1"/>
    </source>
</evidence>
<dbReference type="Gene3D" id="3.30.420.10">
    <property type="entry name" value="Ribonuclease H-like superfamily/Ribonuclease H"/>
    <property type="match status" value="1"/>
</dbReference>
<dbReference type="InterPro" id="IPR052408">
    <property type="entry name" value="Exonuclease_MUT-7-like"/>
</dbReference>